<reference evidence="3 4" key="1">
    <citation type="submission" date="2023-04" db="EMBL/GenBank/DDBJ databases">
        <title>Clostridium tannerae sp. nov., isolated from the fecal material of an alpaca.</title>
        <authorList>
            <person name="Miller S."/>
            <person name="Hendry M."/>
            <person name="King J."/>
            <person name="Sankaranarayanan K."/>
            <person name="Lawson P.A."/>
        </authorList>
    </citation>
    <scope>NUCLEOTIDE SEQUENCE [LARGE SCALE GENOMIC DNA]</scope>
    <source>
        <strain evidence="3 4">A1-XYC3</strain>
    </source>
</reference>
<feature type="region of interest" description="Disordered" evidence="1">
    <location>
        <begin position="449"/>
        <end position="473"/>
    </location>
</feature>
<dbReference type="Proteomes" id="UP001281656">
    <property type="component" value="Unassembled WGS sequence"/>
</dbReference>
<dbReference type="CDD" id="cd17470">
    <property type="entry name" value="T3SS_Flik_C"/>
    <property type="match status" value="1"/>
</dbReference>
<keyword evidence="3" id="KW-0969">Cilium</keyword>
<keyword evidence="4" id="KW-1185">Reference proteome</keyword>
<dbReference type="RefSeq" id="WP_318796352.1">
    <property type="nucleotide sequence ID" value="NZ_JARUJP010000001.1"/>
</dbReference>
<evidence type="ECO:0000259" key="2">
    <source>
        <dbReference type="Pfam" id="PF02120"/>
    </source>
</evidence>
<feature type="compositionally biased region" description="Basic and acidic residues" evidence="1">
    <location>
        <begin position="16"/>
        <end position="28"/>
    </location>
</feature>
<evidence type="ECO:0000256" key="1">
    <source>
        <dbReference type="SAM" id="MobiDB-lite"/>
    </source>
</evidence>
<gene>
    <name evidence="3" type="ORF">P8V03_00645</name>
</gene>
<protein>
    <submittedName>
        <fullName evidence="3">Flagellar hook-length control protein FliK</fullName>
    </submittedName>
</protein>
<dbReference type="Pfam" id="PF02120">
    <property type="entry name" value="Flg_hook"/>
    <property type="match status" value="1"/>
</dbReference>
<keyword evidence="3" id="KW-0282">Flagellum</keyword>
<dbReference type="InterPro" id="IPR021136">
    <property type="entry name" value="Flagellar_hook_control-like_C"/>
</dbReference>
<accession>A0ABU4JNV8</accession>
<proteinExistence type="predicted"/>
<feature type="compositionally biased region" description="Basic and acidic residues" evidence="1">
    <location>
        <begin position="451"/>
        <end position="467"/>
    </location>
</feature>
<feature type="region of interest" description="Disordered" evidence="1">
    <location>
        <begin position="1"/>
        <end position="82"/>
    </location>
</feature>
<comment type="caution">
    <text evidence="3">The sequence shown here is derived from an EMBL/GenBank/DDBJ whole genome shotgun (WGS) entry which is preliminary data.</text>
</comment>
<feature type="domain" description="Flagellar hook-length control protein-like C-terminal" evidence="2">
    <location>
        <begin position="366"/>
        <end position="444"/>
    </location>
</feature>
<sequence length="494" mass="54626">MKVGNINIDGSVNSTERTKTKNSKELNSFDRMLSKMAYENKDKSVNTSSKEMKKVASSKSDPKDSSVEETATSKVDKDDSLKTIPKEVKEKLKEAGMDAEDVDKVGSLEDLKQMVEPDKLLAMLLSLMNLNTNSSNVEGLEISNLEGKIEKQIEDIFNTNLQQNTNVTDKLQLKDKVIDKLFAKVTQEETLAPQSSNVKNDDLVSKIEAELIALSSNSQKELKVDKKDIKDIMSDLKLASKSINGDAAEELKLNKKDEKGVMTDEKDVTTDLKQISKNLNGSAAKETISVAQGKDKNLDNLGFNSNSKSEDDFLKNILSDSNDKISKVTSFMSHLSNMKVDNSNVVEGEKLVINKNTLNADIIKTLKFMQINNKSDLTVKIMPKELGEVIISLTVEAGVMKGTITAANKEAYNLINSNLMDITNKLQNNDIKIENLTLNIYNEDTTFFKNGDNRERSDNGQQKERKTNSIGAVGEEISKADNLSGIDSNVDMLA</sequence>
<dbReference type="Gene3D" id="3.30.750.140">
    <property type="match status" value="1"/>
</dbReference>
<evidence type="ECO:0000313" key="3">
    <source>
        <dbReference type="EMBL" id="MDW8799658.1"/>
    </source>
</evidence>
<evidence type="ECO:0000313" key="4">
    <source>
        <dbReference type="Proteomes" id="UP001281656"/>
    </source>
</evidence>
<name>A0ABU4JNV8_9CLOT</name>
<organism evidence="3 4">
    <name type="scientific">Clostridium tanneri</name>
    <dbReference type="NCBI Taxonomy" id="3037988"/>
    <lineage>
        <taxon>Bacteria</taxon>
        <taxon>Bacillati</taxon>
        <taxon>Bacillota</taxon>
        <taxon>Clostridia</taxon>
        <taxon>Eubacteriales</taxon>
        <taxon>Clostridiaceae</taxon>
        <taxon>Clostridium</taxon>
    </lineage>
</organism>
<feature type="compositionally biased region" description="Basic and acidic residues" evidence="1">
    <location>
        <begin position="38"/>
        <end position="66"/>
    </location>
</feature>
<keyword evidence="3" id="KW-0966">Cell projection</keyword>
<dbReference type="InterPro" id="IPR038610">
    <property type="entry name" value="FliK-like_C_sf"/>
</dbReference>
<dbReference type="EMBL" id="JARUJP010000001">
    <property type="protein sequence ID" value="MDW8799658.1"/>
    <property type="molecule type" value="Genomic_DNA"/>
</dbReference>